<keyword evidence="4" id="KW-1185">Reference proteome</keyword>
<dbReference type="PANTHER" id="PTHR23355:SF9">
    <property type="entry name" value="DIS3-LIKE EXONUCLEASE 2"/>
    <property type="match status" value="1"/>
</dbReference>
<organism evidence="3 4">
    <name type="scientific">Paraconexibacter antarcticus</name>
    <dbReference type="NCBI Taxonomy" id="2949664"/>
    <lineage>
        <taxon>Bacteria</taxon>
        <taxon>Bacillati</taxon>
        <taxon>Actinomycetota</taxon>
        <taxon>Thermoleophilia</taxon>
        <taxon>Solirubrobacterales</taxon>
        <taxon>Paraconexibacteraceae</taxon>
        <taxon>Paraconexibacter</taxon>
    </lineage>
</organism>
<evidence type="ECO:0000313" key="3">
    <source>
        <dbReference type="EMBL" id="UTI66926.1"/>
    </source>
</evidence>
<dbReference type="Pfam" id="PF18614">
    <property type="entry name" value="RNase_II_C_S1"/>
    <property type="match status" value="1"/>
</dbReference>
<dbReference type="Proteomes" id="UP001056035">
    <property type="component" value="Chromosome"/>
</dbReference>
<accession>A0ABY5DZ07</accession>
<sequence>MPPRVVHVTPPDAIADGVEAIRVELELPAAFPPDALAEADRVAAAAAPPAPAPPGAPAPATAHPSLDLPFATIDAPGSMDLDQAMHLARRPGGGYRVSYTIADVGAFVAPGDAIDREAHARAVTTYLPDRRIPLHPPALSEGGASLLPGVDRPAFVWQLDLDADGALVATELRRATVRSAARLDYDSVDGELRTLLQEIGERRIAIEQARGGVSLRVPEQEVTRTGGGWSIAYRAARPTEDWNAQISLLTGIAAADLMVRAGVGLLRTQPAPDEKALRRLRAASVALGAPWPDGVSYPEWIRTLDPAVPAPAALLHQAAGAGRGAGYTAFDGQAPDAADALHFAIAAPYAHVTAPLRRLADRYVLELCAALAAGADPPPDVRPALPVLPGEMATGTQRANRAERAAIDLVETVLLADRVGERFPAVAIDDDLVQLTAPAVRTRIPGAQLTAGTAVELTLEAADVATRTLTFAVAA</sequence>
<feature type="domain" description="RNB" evidence="2">
    <location>
        <begin position="67"/>
        <end position="374"/>
    </location>
</feature>
<feature type="region of interest" description="Disordered" evidence="1">
    <location>
        <begin position="42"/>
        <end position="64"/>
    </location>
</feature>
<dbReference type="PANTHER" id="PTHR23355">
    <property type="entry name" value="RIBONUCLEASE"/>
    <property type="match status" value="1"/>
</dbReference>
<evidence type="ECO:0000259" key="2">
    <source>
        <dbReference type="SMART" id="SM00955"/>
    </source>
</evidence>
<reference evidence="3 4" key="1">
    <citation type="submission" date="2022-06" db="EMBL/GenBank/DDBJ databases">
        <title>Paraconexibacter antarcticus.</title>
        <authorList>
            <person name="Kim C.S."/>
        </authorList>
    </citation>
    <scope>NUCLEOTIDE SEQUENCE [LARGE SCALE GENOMIC DNA]</scope>
    <source>
        <strain evidence="3 4">02-257</strain>
    </source>
</reference>
<dbReference type="EMBL" id="CP098502">
    <property type="protein sequence ID" value="UTI66926.1"/>
    <property type="molecule type" value="Genomic_DNA"/>
</dbReference>
<dbReference type="SMART" id="SM00955">
    <property type="entry name" value="RNB"/>
    <property type="match status" value="1"/>
</dbReference>
<proteinExistence type="predicted"/>
<dbReference type="InterPro" id="IPR001900">
    <property type="entry name" value="RNase_II/R"/>
</dbReference>
<dbReference type="SUPFAM" id="SSF50249">
    <property type="entry name" value="Nucleic acid-binding proteins"/>
    <property type="match status" value="1"/>
</dbReference>
<dbReference type="InterPro" id="IPR040596">
    <property type="entry name" value="RNase_II_C_S1"/>
</dbReference>
<dbReference type="InterPro" id="IPR050180">
    <property type="entry name" value="RNR_Ribonuclease"/>
</dbReference>
<gene>
    <name evidence="3" type="ORF">NBH00_12125</name>
</gene>
<evidence type="ECO:0000256" key="1">
    <source>
        <dbReference type="SAM" id="MobiDB-lite"/>
    </source>
</evidence>
<protein>
    <submittedName>
        <fullName evidence="3">RNB domain-containing ribonuclease</fullName>
    </submittedName>
</protein>
<dbReference type="InterPro" id="IPR012340">
    <property type="entry name" value="NA-bd_OB-fold"/>
</dbReference>
<name>A0ABY5DZ07_9ACTN</name>
<dbReference type="RefSeq" id="WP_254573578.1">
    <property type="nucleotide sequence ID" value="NZ_CP098502.1"/>
</dbReference>
<feature type="compositionally biased region" description="Pro residues" evidence="1">
    <location>
        <begin position="48"/>
        <end position="57"/>
    </location>
</feature>
<dbReference type="Pfam" id="PF00773">
    <property type="entry name" value="RNB"/>
    <property type="match status" value="1"/>
</dbReference>
<evidence type="ECO:0000313" key="4">
    <source>
        <dbReference type="Proteomes" id="UP001056035"/>
    </source>
</evidence>